<dbReference type="RefSeq" id="WP_179793709.1">
    <property type="nucleotide sequence ID" value="NZ_BAABHP010000007.1"/>
</dbReference>
<comment type="caution">
    <text evidence="1">The sequence shown here is derived from an EMBL/GenBank/DDBJ whole genome shotgun (WGS) entry which is preliminary data.</text>
</comment>
<organism evidence="1 2">
    <name type="scientific">Actinomycetospora corticicola</name>
    <dbReference type="NCBI Taxonomy" id="663602"/>
    <lineage>
        <taxon>Bacteria</taxon>
        <taxon>Bacillati</taxon>
        <taxon>Actinomycetota</taxon>
        <taxon>Actinomycetes</taxon>
        <taxon>Pseudonocardiales</taxon>
        <taxon>Pseudonocardiaceae</taxon>
        <taxon>Actinomycetospora</taxon>
    </lineage>
</organism>
<keyword evidence="2" id="KW-1185">Reference proteome</keyword>
<evidence type="ECO:0000313" key="1">
    <source>
        <dbReference type="EMBL" id="NYD35960.1"/>
    </source>
</evidence>
<dbReference type="EMBL" id="JACCBN010000001">
    <property type="protein sequence ID" value="NYD35960.1"/>
    <property type="molecule type" value="Genomic_DNA"/>
</dbReference>
<evidence type="ECO:0000313" key="2">
    <source>
        <dbReference type="Proteomes" id="UP000535890"/>
    </source>
</evidence>
<dbReference type="AlphaFoldDB" id="A0A7Y9DUW1"/>
<accession>A0A7Y9DUW1</accession>
<gene>
    <name evidence="1" type="ORF">BJ983_002062</name>
</gene>
<proteinExistence type="predicted"/>
<protein>
    <submittedName>
        <fullName evidence="1">Uncharacterized protein</fullName>
    </submittedName>
</protein>
<dbReference type="Proteomes" id="UP000535890">
    <property type="component" value="Unassembled WGS sequence"/>
</dbReference>
<reference evidence="1 2" key="1">
    <citation type="submission" date="2020-07" db="EMBL/GenBank/DDBJ databases">
        <title>Sequencing the genomes of 1000 actinobacteria strains.</title>
        <authorList>
            <person name="Klenk H.-P."/>
        </authorList>
    </citation>
    <scope>NUCLEOTIDE SEQUENCE [LARGE SCALE GENOMIC DNA]</scope>
    <source>
        <strain evidence="1 2">DSM 45772</strain>
    </source>
</reference>
<sequence>MREVSVRYLNGPLQGVGAVSLPDDGPDEPPLVQRIPLPTKERGFQETMSRMVGGQGHAVYERTTRNEAEEWEYQLVRVE</sequence>
<name>A0A7Y9DUW1_9PSEU</name>